<sequence length="293" mass="30986">MALGSLRSLHTFIIDVPIAPGPSHSSPVAPTVIRQWGAIATSFEHTGTSTLLAHAEGLITLATHAERYCRTQGVDCAPLVVLRAGMLRASSEWPRALPGAPAFTWAYIRLAGARVYNTAARQLGATCIERMAGALPGAPAFTWAYIRLTGARVCNAAVCNARQAPAASTASGGGMEAASGAKCAGYVVVRAHRAAEVNTLLHASFLNELLPKSDGADISYLVFCIIFLAPVIHNFFMIYDPYFVVVAADDVQSSLMAVSQMRIFVFIVRATTGPQINVLMAVASVKVPLTTSL</sequence>
<dbReference type="EMBL" id="JARKIE010000089">
    <property type="protein sequence ID" value="KAJ7687286.1"/>
    <property type="molecule type" value="Genomic_DNA"/>
</dbReference>
<protein>
    <submittedName>
        <fullName evidence="1">Uncharacterized protein</fullName>
    </submittedName>
</protein>
<accession>A0AAD7DBC4</accession>
<dbReference type="AlphaFoldDB" id="A0AAD7DBC4"/>
<comment type="caution">
    <text evidence="1">The sequence shown here is derived from an EMBL/GenBank/DDBJ whole genome shotgun (WGS) entry which is preliminary data.</text>
</comment>
<name>A0AAD7DBC4_MYCRO</name>
<organism evidence="1 2">
    <name type="scientific">Mycena rosella</name>
    <name type="common">Pink bonnet</name>
    <name type="synonym">Agaricus rosellus</name>
    <dbReference type="NCBI Taxonomy" id="1033263"/>
    <lineage>
        <taxon>Eukaryota</taxon>
        <taxon>Fungi</taxon>
        <taxon>Dikarya</taxon>
        <taxon>Basidiomycota</taxon>
        <taxon>Agaricomycotina</taxon>
        <taxon>Agaricomycetes</taxon>
        <taxon>Agaricomycetidae</taxon>
        <taxon>Agaricales</taxon>
        <taxon>Marasmiineae</taxon>
        <taxon>Mycenaceae</taxon>
        <taxon>Mycena</taxon>
    </lineage>
</organism>
<proteinExistence type="predicted"/>
<keyword evidence="2" id="KW-1185">Reference proteome</keyword>
<dbReference type="Proteomes" id="UP001221757">
    <property type="component" value="Unassembled WGS sequence"/>
</dbReference>
<evidence type="ECO:0000313" key="1">
    <source>
        <dbReference type="EMBL" id="KAJ7687286.1"/>
    </source>
</evidence>
<reference evidence="1" key="1">
    <citation type="submission" date="2023-03" db="EMBL/GenBank/DDBJ databases">
        <title>Massive genome expansion in bonnet fungi (Mycena s.s.) driven by repeated elements and novel gene families across ecological guilds.</title>
        <authorList>
            <consortium name="Lawrence Berkeley National Laboratory"/>
            <person name="Harder C.B."/>
            <person name="Miyauchi S."/>
            <person name="Viragh M."/>
            <person name="Kuo A."/>
            <person name="Thoen E."/>
            <person name="Andreopoulos B."/>
            <person name="Lu D."/>
            <person name="Skrede I."/>
            <person name="Drula E."/>
            <person name="Henrissat B."/>
            <person name="Morin E."/>
            <person name="Kohler A."/>
            <person name="Barry K."/>
            <person name="LaButti K."/>
            <person name="Morin E."/>
            <person name="Salamov A."/>
            <person name="Lipzen A."/>
            <person name="Mereny Z."/>
            <person name="Hegedus B."/>
            <person name="Baldrian P."/>
            <person name="Stursova M."/>
            <person name="Weitz H."/>
            <person name="Taylor A."/>
            <person name="Grigoriev I.V."/>
            <person name="Nagy L.G."/>
            <person name="Martin F."/>
            <person name="Kauserud H."/>
        </authorList>
    </citation>
    <scope>NUCLEOTIDE SEQUENCE</scope>
    <source>
        <strain evidence="1">CBHHK067</strain>
    </source>
</reference>
<gene>
    <name evidence="1" type="ORF">B0H17DRAFT_1203748</name>
</gene>
<evidence type="ECO:0000313" key="2">
    <source>
        <dbReference type="Proteomes" id="UP001221757"/>
    </source>
</evidence>